<sequence length="260" mass="28684">MTAAADPVRAAAEALAAHGVVLDVEGFRRVLASRPPERQGAANLHLVDLALAWAYSQGNVAAIVHFERVYFSHAVRALRRMKLSETLADDVLGWLRLELFARPGGGLMSTYTGRGDLGSWVRAIAVHEALKRARRQSREVTPDAAADLPVPDTGLVAVRGAYGAEFTRALDASFRALTTQQRNLLRQYFLDGLTIDMLARLHDVHRATAARWVAAARTELVDNVRSRLTEELALNESDVDEVITLSNLRESLSQLLRRTR</sequence>
<dbReference type="GO" id="GO:0003677">
    <property type="term" value="F:DNA binding"/>
    <property type="evidence" value="ECO:0007669"/>
    <property type="project" value="UniProtKB-KW"/>
</dbReference>
<dbReference type="GO" id="GO:0003700">
    <property type="term" value="F:DNA-binding transcription factor activity"/>
    <property type="evidence" value="ECO:0007669"/>
    <property type="project" value="InterPro"/>
</dbReference>
<name>A0A250JVS5_9BACT</name>
<dbReference type="OrthoDB" id="5496874at2"/>
<keyword evidence="2" id="KW-1185">Reference proteome</keyword>
<evidence type="ECO:0000313" key="2">
    <source>
        <dbReference type="Proteomes" id="UP000217343"/>
    </source>
</evidence>
<proteinExistence type="predicted"/>
<dbReference type="SUPFAM" id="SSF88946">
    <property type="entry name" value="Sigma2 domain of RNA polymerase sigma factors"/>
    <property type="match status" value="1"/>
</dbReference>
<dbReference type="InterPro" id="IPR013325">
    <property type="entry name" value="RNA_pol_sigma_r2"/>
</dbReference>
<dbReference type="AlphaFoldDB" id="A0A250JVS5"/>
<dbReference type="KEGG" id="mmas:MYMAC_003587"/>
<dbReference type="EMBL" id="CP022203">
    <property type="protein sequence ID" value="ATB47964.1"/>
    <property type="molecule type" value="Genomic_DNA"/>
</dbReference>
<protein>
    <submittedName>
        <fullName evidence="1">DNA-binding regulatory protein</fullName>
    </submittedName>
</protein>
<gene>
    <name evidence="1" type="ORF">MYMAC_003587</name>
</gene>
<reference evidence="1 2" key="1">
    <citation type="submission" date="2017-06" db="EMBL/GenBank/DDBJ databases">
        <title>Sequencing and comparative analysis of myxobacterial genomes.</title>
        <authorList>
            <person name="Rupp O."/>
            <person name="Goesmann A."/>
            <person name="Sogaard-Andersen L."/>
        </authorList>
    </citation>
    <scope>NUCLEOTIDE SEQUENCE [LARGE SCALE GENOMIC DNA]</scope>
    <source>
        <strain evidence="1 2">DSM 14697</strain>
    </source>
</reference>
<dbReference type="Gene3D" id="1.10.1740.10">
    <property type="match status" value="1"/>
</dbReference>
<accession>A0A250JVS5</accession>
<dbReference type="SUPFAM" id="SSF88659">
    <property type="entry name" value="Sigma3 and sigma4 domains of RNA polymerase sigma factors"/>
    <property type="match status" value="1"/>
</dbReference>
<keyword evidence="1" id="KW-0238">DNA-binding</keyword>
<evidence type="ECO:0000313" key="1">
    <source>
        <dbReference type="EMBL" id="ATB47964.1"/>
    </source>
</evidence>
<dbReference type="GO" id="GO:0006352">
    <property type="term" value="P:DNA-templated transcription initiation"/>
    <property type="evidence" value="ECO:0007669"/>
    <property type="project" value="InterPro"/>
</dbReference>
<organism evidence="1 2">
    <name type="scientific">Corallococcus macrosporus DSM 14697</name>
    <dbReference type="NCBI Taxonomy" id="1189310"/>
    <lineage>
        <taxon>Bacteria</taxon>
        <taxon>Pseudomonadati</taxon>
        <taxon>Myxococcota</taxon>
        <taxon>Myxococcia</taxon>
        <taxon>Myxococcales</taxon>
        <taxon>Cystobacterineae</taxon>
        <taxon>Myxococcaceae</taxon>
        <taxon>Corallococcus</taxon>
    </lineage>
</organism>
<dbReference type="Proteomes" id="UP000217343">
    <property type="component" value="Chromosome"/>
</dbReference>
<dbReference type="RefSeq" id="WP_095958978.1">
    <property type="nucleotide sequence ID" value="NZ_CP022203.1"/>
</dbReference>
<dbReference type="InterPro" id="IPR013324">
    <property type="entry name" value="RNA_pol_sigma_r3/r4-like"/>
</dbReference>